<accession>A0A396HB33</accession>
<dbReference type="Proteomes" id="UP000265566">
    <property type="component" value="Chromosome 6"/>
</dbReference>
<organism evidence="1 2">
    <name type="scientific">Medicago truncatula</name>
    <name type="common">Barrel medic</name>
    <name type="synonym">Medicago tribuloides</name>
    <dbReference type="NCBI Taxonomy" id="3880"/>
    <lineage>
        <taxon>Eukaryota</taxon>
        <taxon>Viridiplantae</taxon>
        <taxon>Streptophyta</taxon>
        <taxon>Embryophyta</taxon>
        <taxon>Tracheophyta</taxon>
        <taxon>Spermatophyta</taxon>
        <taxon>Magnoliopsida</taxon>
        <taxon>eudicotyledons</taxon>
        <taxon>Gunneridae</taxon>
        <taxon>Pentapetalae</taxon>
        <taxon>rosids</taxon>
        <taxon>fabids</taxon>
        <taxon>Fabales</taxon>
        <taxon>Fabaceae</taxon>
        <taxon>Papilionoideae</taxon>
        <taxon>50 kb inversion clade</taxon>
        <taxon>NPAAA clade</taxon>
        <taxon>Hologalegina</taxon>
        <taxon>IRL clade</taxon>
        <taxon>Trifolieae</taxon>
        <taxon>Medicago</taxon>
    </lineage>
</organism>
<sequence>MITPPTLSQASGWLVCNFASSLSQPIRLTRKELKQDVHEKL</sequence>
<evidence type="ECO:0000313" key="2">
    <source>
        <dbReference type="Proteomes" id="UP000265566"/>
    </source>
</evidence>
<comment type="caution">
    <text evidence="1">The sequence shown here is derived from an EMBL/GenBank/DDBJ whole genome shotgun (WGS) entry which is preliminary data.</text>
</comment>
<dbReference type="AlphaFoldDB" id="A0A396HB33"/>
<evidence type="ECO:0000313" key="1">
    <source>
        <dbReference type="EMBL" id="RHN50532.1"/>
    </source>
</evidence>
<name>A0A396HB33_MEDTR</name>
<dbReference type="Gramene" id="rna34828">
    <property type="protein sequence ID" value="RHN50532.1"/>
    <property type="gene ID" value="gene34828"/>
</dbReference>
<dbReference type="EMBL" id="PSQE01000006">
    <property type="protein sequence ID" value="RHN50532.1"/>
    <property type="molecule type" value="Genomic_DNA"/>
</dbReference>
<gene>
    <name evidence="1" type="ORF">MtrunA17_Chr6g0458461</name>
</gene>
<proteinExistence type="predicted"/>
<reference evidence="2" key="1">
    <citation type="journal article" date="2018" name="Nat. Plants">
        <title>Whole-genome landscape of Medicago truncatula symbiotic genes.</title>
        <authorList>
            <person name="Pecrix Y."/>
            <person name="Staton S.E."/>
            <person name="Sallet E."/>
            <person name="Lelandais-Briere C."/>
            <person name="Moreau S."/>
            <person name="Carrere S."/>
            <person name="Blein T."/>
            <person name="Jardinaud M.F."/>
            <person name="Latrasse D."/>
            <person name="Zouine M."/>
            <person name="Zahm M."/>
            <person name="Kreplak J."/>
            <person name="Mayjonade B."/>
            <person name="Satge C."/>
            <person name="Perez M."/>
            <person name="Cauet S."/>
            <person name="Marande W."/>
            <person name="Chantry-Darmon C."/>
            <person name="Lopez-Roques C."/>
            <person name="Bouchez O."/>
            <person name="Berard A."/>
            <person name="Debelle F."/>
            <person name="Munos S."/>
            <person name="Bendahmane A."/>
            <person name="Berges H."/>
            <person name="Niebel A."/>
            <person name="Buitink J."/>
            <person name="Frugier F."/>
            <person name="Benhamed M."/>
            <person name="Crespi M."/>
            <person name="Gouzy J."/>
            <person name="Gamas P."/>
        </authorList>
    </citation>
    <scope>NUCLEOTIDE SEQUENCE [LARGE SCALE GENOMIC DNA]</scope>
    <source>
        <strain evidence="2">cv. Jemalong A17</strain>
    </source>
</reference>
<protein>
    <submittedName>
        <fullName evidence="1">Uncharacterized protein</fullName>
    </submittedName>
</protein>